<dbReference type="Proteomes" id="UP000199323">
    <property type="component" value="Unassembled WGS sequence"/>
</dbReference>
<dbReference type="RefSeq" id="WP_093714242.1">
    <property type="nucleotide sequence ID" value="NZ_FONG01000008.1"/>
</dbReference>
<reference evidence="1 2" key="1">
    <citation type="submission" date="2016-10" db="EMBL/GenBank/DDBJ databases">
        <authorList>
            <person name="de Groot N.N."/>
        </authorList>
    </citation>
    <scope>NUCLEOTIDE SEQUENCE [LARGE SCALE GENOMIC DNA]</scope>
    <source>
        <strain evidence="1 2">CGMCC 4.3510</strain>
    </source>
</reference>
<sequence length="214" mass="24366">MSFDQRKVTDNWAAVDYDRDVWFPIPIVFEGTKWADAAEWAFDYAGDRVRRAGHELTKRVVKKEVLPFARSLVVARHELAGKAAAHKLFFDCRDSTKIPVAVGIGLWKRVGTREEAFQYYGYWGAETATTQPAAEWFETEALGTGVRALWSGYSEESGQPGRYDQANYVFRDDGFDTDVHIFTYAWDHQRFLDVLPDLDALACAVRCVPDPDKV</sequence>
<dbReference type="EMBL" id="FONG01000008">
    <property type="protein sequence ID" value="SFF12667.1"/>
    <property type="molecule type" value="Genomic_DNA"/>
</dbReference>
<accession>A0A1I2G6S7</accession>
<evidence type="ECO:0000313" key="1">
    <source>
        <dbReference type="EMBL" id="SFF12667.1"/>
    </source>
</evidence>
<keyword evidence="2" id="KW-1185">Reference proteome</keyword>
<proteinExistence type="predicted"/>
<evidence type="ECO:0000313" key="2">
    <source>
        <dbReference type="Proteomes" id="UP000199323"/>
    </source>
</evidence>
<name>A0A1I2G6S7_9ACTN</name>
<dbReference type="AlphaFoldDB" id="A0A1I2G6S7"/>
<organism evidence="1 2">
    <name type="scientific">Actinacidiphila alni</name>
    <dbReference type="NCBI Taxonomy" id="380248"/>
    <lineage>
        <taxon>Bacteria</taxon>
        <taxon>Bacillati</taxon>
        <taxon>Actinomycetota</taxon>
        <taxon>Actinomycetes</taxon>
        <taxon>Kitasatosporales</taxon>
        <taxon>Streptomycetaceae</taxon>
        <taxon>Actinacidiphila</taxon>
    </lineage>
</organism>
<gene>
    <name evidence="1" type="ORF">SAMN05216251_108278</name>
</gene>
<dbReference type="OrthoDB" id="4150919at2"/>
<dbReference type="STRING" id="380248.SAMN05216251_108278"/>
<protein>
    <submittedName>
        <fullName evidence="1">Uncharacterized protein</fullName>
    </submittedName>
</protein>